<gene>
    <name evidence="3" type="ORF">AXG93_3856s1190</name>
</gene>
<comment type="similarity">
    <text evidence="1">Belongs to the HesB/IscA family.</text>
</comment>
<reference evidence="3" key="1">
    <citation type="submission" date="2016-03" db="EMBL/GenBank/DDBJ databases">
        <title>Mechanisms controlling the formation of the plant cell surface in tip-growing cells are functionally conserved among land plants.</title>
        <authorList>
            <person name="Honkanen S."/>
            <person name="Jones V.A."/>
            <person name="Morieri G."/>
            <person name="Champion C."/>
            <person name="Hetherington A.J."/>
            <person name="Kelly S."/>
            <person name="Saint-Marcoux D."/>
            <person name="Proust H."/>
            <person name="Prescott H."/>
            <person name="Dolan L."/>
        </authorList>
    </citation>
    <scope>NUCLEOTIDE SEQUENCE [LARGE SCALE GENOMIC DNA]</scope>
    <source>
        <tissue evidence="3">Whole gametophyte</tissue>
    </source>
</reference>
<evidence type="ECO:0000256" key="1">
    <source>
        <dbReference type="ARBA" id="ARBA00006718"/>
    </source>
</evidence>
<dbReference type="NCBIfam" id="TIGR00049">
    <property type="entry name" value="iron-sulfur cluster assembly accessory protein"/>
    <property type="match status" value="1"/>
</dbReference>
<dbReference type="GO" id="GO:0051537">
    <property type="term" value="F:2 iron, 2 sulfur cluster binding"/>
    <property type="evidence" value="ECO:0007669"/>
    <property type="project" value="TreeGrafter"/>
</dbReference>
<dbReference type="AlphaFoldDB" id="A0A176VW11"/>
<evidence type="ECO:0000313" key="3">
    <source>
        <dbReference type="EMBL" id="OAE24990.1"/>
    </source>
</evidence>
<dbReference type="GO" id="GO:0005739">
    <property type="term" value="C:mitochondrion"/>
    <property type="evidence" value="ECO:0007669"/>
    <property type="project" value="TreeGrafter"/>
</dbReference>
<dbReference type="InterPro" id="IPR016092">
    <property type="entry name" value="ATAP"/>
</dbReference>
<dbReference type="PANTHER" id="PTHR10072">
    <property type="entry name" value="IRON-SULFUR CLUSTER ASSEMBLY PROTEIN"/>
    <property type="match status" value="1"/>
</dbReference>
<dbReference type="EMBL" id="LVLJ01002438">
    <property type="protein sequence ID" value="OAE24990.1"/>
    <property type="molecule type" value="Genomic_DNA"/>
</dbReference>
<dbReference type="InterPro" id="IPR000361">
    <property type="entry name" value="ATAP_core_dom"/>
</dbReference>
<evidence type="ECO:0000313" key="4">
    <source>
        <dbReference type="Proteomes" id="UP000077202"/>
    </source>
</evidence>
<dbReference type="InterPro" id="IPR050322">
    <property type="entry name" value="Fe-S_cluster_asmbl/transfer"/>
</dbReference>
<dbReference type="SUPFAM" id="SSF89360">
    <property type="entry name" value="HesB-like domain"/>
    <property type="match status" value="1"/>
</dbReference>
<feature type="domain" description="Core" evidence="2">
    <location>
        <begin position="21"/>
        <end position="101"/>
    </location>
</feature>
<dbReference type="GO" id="GO:0016226">
    <property type="term" value="P:iron-sulfur cluster assembly"/>
    <property type="evidence" value="ECO:0007669"/>
    <property type="project" value="InterPro"/>
</dbReference>
<comment type="caution">
    <text evidence="3">The sequence shown here is derived from an EMBL/GenBank/DDBJ whole genome shotgun (WGS) entry which is preliminary data.</text>
</comment>
<dbReference type="Pfam" id="PF01521">
    <property type="entry name" value="Fe-S_biosyn"/>
    <property type="match status" value="1"/>
</dbReference>
<sequence length="366" mass="40224">MLCAAARTGRSASSAARRQALSLTEAAADRIRKLLQLRQKEYLRLGVKVRGCNGLTYTLNYADDKGKFDEIVEEKGVKVLIDPRALMHVIGTKMDYIEDRLKVLKVGLHPVYSSALSCIVVIGINCTKAGGLWTAEDVVLPHRRHQYSSISWWAQVDQSGQLASPSAVPCIETVTRTKRTTTTDPEVGTESDSEVQPSCARVSKILKPSVGLTFGIQVSRLQSRWAQNIMLAHPKTRRREARHQSAATSSWKQRGKCPCAKSGAGADCEKSPSGKAFVSFDSSFREDWLVRWPDQQSGDSVIIQIFIWDRSPKVYQTGERITKAPTVSQEPCLLTGAPYGRKPRIVNFLGAIAGWIVLACGLIPGG</sequence>
<protein>
    <recommendedName>
        <fullName evidence="2">Core domain-containing protein</fullName>
    </recommendedName>
</protein>
<evidence type="ECO:0000259" key="2">
    <source>
        <dbReference type="Pfam" id="PF01521"/>
    </source>
</evidence>
<accession>A0A176VW11</accession>
<proteinExistence type="inferred from homology"/>
<keyword evidence="4" id="KW-1185">Reference proteome</keyword>
<dbReference type="Proteomes" id="UP000077202">
    <property type="component" value="Unassembled WGS sequence"/>
</dbReference>
<dbReference type="InterPro" id="IPR035903">
    <property type="entry name" value="HesB-like_dom_sf"/>
</dbReference>
<dbReference type="PANTHER" id="PTHR10072:SF41">
    <property type="entry name" value="IRON-SULFUR CLUSTER ASSEMBLY 1 HOMOLOG, MITOCHONDRIAL"/>
    <property type="match status" value="1"/>
</dbReference>
<organism evidence="3 4">
    <name type="scientific">Marchantia polymorpha subsp. ruderalis</name>
    <dbReference type="NCBI Taxonomy" id="1480154"/>
    <lineage>
        <taxon>Eukaryota</taxon>
        <taxon>Viridiplantae</taxon>
        <taxon>Streptophyta</taxon>
        <taxon>Embryophyta</taxon>
        <taxon>Marchantiophyta</taxon>
        <taxon>Marchantiopsida</taxon>
        <taxon>Marchantiidae</taxon>
        <taxon>Marchantiales</taxon>
        <taxon>Marchantiaceae</taxon>
        <taxon>Marchantia</taxon>
    </lineage>
</organism>
<name>A0A176VW11_MARPO</name>
<dbReference type="Gene3D" id="2.60.300.12">
    <property type="entry name" value="HesB-like domain"/>
    <property type="match status" value="1"/>
</dbReference>